<feature type="domain" description="Glycosyl transferase family 1" evidence="2">
    <location>
        <begin position="172"/>
        <end position="332"/>
    </location>
</feature>
<protein>
    <submittedName>
        <fullName evidence="4">Glycosyltransferase family 1 protein</fullName>
    </submittedName>
</protein>
<evidence type="ECO:0000259" key="2">
    <source>
        <dbReference type="Pfam" id="PF00534"/>
    </source>
</evidence>
<evidence type="ECO:0000313" key="5">
    <source>
        <dbReference type="Proteomes" id="UP001232992"/>
    </source>
</evidence>
<dbReference type="InterPro" id="IPR028098">
    <property type="entry name" value="Glyco_trans_4-like_N"/>
</dbReference>
<name>A0ABT7BWH1_9CYAN</name>
<dbReference type="PANTHER" id="PTHR46401:SF2">
    <property type="entry name" value="GLYCOSYLTRANSFERASE WBBK-RELATED"/>
    <property type="match status" value="1"/>
</dbReference>
<dbReference type="CDD" id="cd03809">
    <property type="entry name" value="GT4_MtfB-like"/>
    <property type="match status" value="1"/>
</dbReference>
<dbReference type="SUPFAM" id="SSF53756">
    <property type="entry name" value="UDP-Glycosyltransferase/glycogen phosphorylase"/>
    <property type="match status" value="1"/>
</dbReference>
<evidence type="ECO:0000313" key="4">
    <source>
        <dbReference type="EMBL" id="MDJ1183157.1"/>
    </source>
</evidence>
<dbReference type="RefSeq" id="WP_283757812.1">
    <property type="nucleotide sequence ID" value="NZ_JAQOSQ010000006.1"/>
</dbReference>
<dbReference type="Pfam" id="PF13439">
    <property type="entry name" value="Glyco_transf_4"/>
    <property type="match status" value="1"/>
</dbReference>
<feature type="domain" description="Glycosyltransferase subfamily 4-like N-terminal" evidence="3">
    <location>
        <begin position="60"/>
        <end position="169"/>
    </location>
</feature>
<dbReference type="InterPro" id="IPR001296">
    <property type="entry name" value="Glyco_trans_1"/>
</dbReference>
<dbReference type="PANTHER" id="PTHR46401">
    <property type="entry name" value="GLYCOSYLTRANSFERASE WBBK-RELATED"/>
    <property type="match status" value="1"/>
</dbReference>
<evidence type="ECO:0000259" key="3">
    <source>
        <dbReference type="Pfam" id="PF13439"/>
    </source>
</evidence>
<dbReference type="EMBL" id="JAQOSQ010000006">
    <property type="protein sequence ID" value="MDJ1183157.1"/>
    <property type="molecule type" value="Genomic_DNA"/>
</dbReference>
<sequence>MSNSLLINLAALMDKPTGISTYSSNILPYLAPLNPTLLAAKTISGFTHYSIPNRMTPEQGARGHLRRLLWTQFKLGKIYRKLRSHLLFSPLPEAPLYQNCRTVVMVHDLIPLRFPERFSPMNAYCQYYLPQVLHDATHIICNSRATASDIMDFFQIPGERITPILLGYNQEQFKPLHLPRSNYFLYVGRHASYKNLHRLLEAFAKLPKDGDCELWLVGPSDRRYTPSLCDRVQELGISDRVRFRDYVSAEELLTIINRAIAIVFPSLWEGFGLPVLEAMGCGIPVITSNCSSLPEITGDAAILVDPYSVSEIAEAMQNVVENHQFRDRLCQASLQRAKEFSWSRTGEQTCQLLQVYL</sequence>
<gene>
    <name evidence="4" type="ORF">PMH09_08110</name>
</gene>
<dbReference type="Proteomes" id="UP001232992">
    <property type="component" value="Unassembled WGS sequence"/>
</dbReference>
<evidence type="ECO:0000256" key="1">
    <source>
        <dbReference type="ARBA" id="ARBA00022679"/>
    </source>
</evidence>
<keyword evidence="1" id="KW-0808">Transferase</keyword>
<keyword evidence="5" id="KW-1185">Reference proteome</keyword>
<organism evidence="4 5">
    <name type="scientific">Roseofilum casamattae BLCC-M143</name>
    <dbReference type="NCBI Taxonomy" id="3022442"/>
    <lineage>
        <taxon>Bacteria</taxon>
        <taxon>Bacillati</taxon>
        <taxon>Cyanobacteriota</taxon>
        <taxon>Cyanophyceae</taxon>
        <taxon>Desertifilales</taxon>
        <taxon>Desertifilaceae</taxon>
        <taxon>Roseofilum</taxon>
        <taxon>Roseofilum casamattae</taxon>
    </lineage>
</organism>
<accession>A0ABT7BWH1</accession>
<dbReference type="Pfam" id="PF00534">
    <property type="entry name" value="Glycos_transf_1"/>
    <property type="match status" value="1"/>
</dbReference>
<comment type="caution">
    <text evidence="4">The sequence shown here is derived from an EMBL/GenBank/DDBJ whole genome shotgun (WGS) entry which is preliminary data.</text>
</comment>
<proteinExistence type="predicted"/>
<dbReference type="Gene3D" id="3.40.50.2000">
    <property type="entry name" value="Glycogen Phosphorylase B"/>
    <property type="match status" value="2"/>
</dbReference>
<reference evidence="4 5" key="1">
    <citation type="submission" date="2023-01" db="EMBL/GenBank/DDBJ databases">
        <title>Novel diversity within Roseofilum (Cyanobacteria; Desertifilaceae) from marine benthic mats with descriptions of four novel species.</title>
        <authorList>
            <person name="Wang Y."/>
            <person name="Berthold D.E."/>
            <person name="Hu J."/>
            <person name="Lefler F.W."/>
            <person name="Laughinghouse H.D. IV."/>
        </authorList>
    </citation>
    <scope>NUCLEOTIDE SEQUENCE [LARGE SCALE GENOMIC DNA]</scope>
    <source>
        <strain evidence="4 5">BLCC-M143</strain>
    </source>
</reference>